<dbReference type="InterPro" id="IPR012338">
    <property type="entry name" value="Beta-lactam/transpept-like"/>
</dbReference>
<dbReference type="AlphaFoldDB" id="A0A0R2LZV4"/>
<accession>A0A0R2LZV4</accession>
<dbReference type="PANTHER" id="PTHR35333">
    <property type="entry name" value="BETA-LACTAMASE"/>
    <property type="match status" value="1"/>
</dbReference>
<name>A0A0R2LZV4_9LACO</name>
<dbReference type="Gene3D" id="3.40.710.10">
    <property type="entry name" value="DD-peptidase/beta-lactamase superfamily"/>
    <property type="match status" value="1"/>
</dbReference>
<dbReference type="OrthoDB" id="9775096at2"/>
<dbReference type="GO" id="GO:0008800">
    <property type="term" value="F:beta-lactamase activity"/>
    <property type="evidence" value="ECO:0007669"/>
    <property type="project" value="InterPro"/>
</dbReference>
<feature type="region of interest" description="Disordered" evidence="1">
    <location>
        <begin position="34"/>
        <end position="68"/>
    </location>
</feature>
<dbReference type="SUPFAM" id="SSF56601">
    <property type="entry name" value="beta-lactamase/transpeptidase-like"/>
    <property type="match status" value="1"/>
</dbReference>
<feature type="region of interest" description="Disordered" evidence="1">
    <location>
        <begin position="96"/>
        <end position="140"/>
    </location>
</feature>
<dbReference type="PANTHER" id="PTHR35333:SF3">
    <property type="entry name" value="BETA-LACTAMASE-TYPE TRANSPEPTIDASE FOLD CONTAINING PROTEIN"/>
    <property type="match status" value="1"/>
</dbReference>
<evidence type="ECO:0000256" key="2">
    <source>
        <dbReference type="SAM" id="Phobius"/>
    </source>
</evidence>
<dbReference type="Pfam" id="PF13240">
    <property type="entry name" value="Zn_Ribbon_1"/>
    <property type="match status" value="1"/>
</dbReference>
<feature type="domain" description="Zinc-ribbon" evidence="3">
    <location>
        <begin position="11"/>
        <end position="33"/>
    </location>
</feature>
<keyword evidence="2" id="KW-0472">Membrane</keyword>
<dbReference type="GO" id="GO:0030655">
    <property type="term" value="P:beta-lactam antibiotic catabolic process"/>
    <property type="evidence" value="ECO:0007669"/>
    <property type="project" value="InterPro"/>
</dbReference>
<dbReference type="STRING" id="942150.IV64_GL001414"/>
<dbReference type="InterPro" id="IPR026870">
    <property type="entry name" value="Zinc_ribbon_dom"/>
</dbReference>
<feature type="domain" description="Beta-lactamase class A catalytic" evidence="4">
    <location>
        <begin position="168"/>
        <end position="375"/>
    </location>
</feature>
<comment type="caution">
    <text evidence="5">The sequence shown here is derived from an EMBL/GenBank/DDBJ whole genome shotgun (WGS) entry which is preliminary data.</text>
</comment>
<dbReference type="Proteomes" id="UP000051783">
    <property type="component" value="Unassembled WGS sequence"/>
</dbReference>
<dbReference type="Pfam" id="PF13354">
    <property type="entry name" value="Beta-lactamase2"/>
    <property type="match status" value="1"/>
</dbReference>
<organism evidence="5 6">
    <name type="scientific">Lactiplantibacillus xiangfangensis</name>
    <dbReference type="NCBI Taxonomy" id="942150"/>
    <lineage>
        <taxon>Bacteria</taxon>
        <taxon>Bacillati</taxon>
        <taxon>Bacillota</taxon>
        <taxon>Bacilli</taxon>
        <taxon>Lactobacillales</taxon>
        <taxon>Lactobacillaceae</taxon>
        <taxon>Lactiplantibacillus</taxon>
    </lineage>
</organism>
<keyword evidence="6" id="KW-1185">Reference proteome</keyword>
<feature type="transmembrane region" description="Helical" evidence="2">
    <location>
        <begin position="71"/>
        <end position="90"/>
    </location>
</feature>
<proteinExistence type="predicted"/>
<feature type="compositionally biased region" description="Low complexity" evidence="1">
    <location>
        <begin position="99"/>
        <end position="117"/>
    </location>
</feature>
<keyword evidence="2" id="KW-0812">Transmembrane</keyword>
<evidence type="ECO:0000313" key="6">
    <source>
        <dbReference type="Proteomes" id="UP000051783"/>
    </source>
</evidence>
<dbReference type="PATRIC" id="fig|942150.3.peg.1457"/>
<reference evidence="5 6" key="1">
    <citation type="journal article" date="2015" name="Genome Announc.">
        <title>Expanding the biotechnology potential of lactobacilli through comparative genomics of 213 strains and associated genera.</title>
        <authorList>
            <person name="Sun Z."/>
            <person name="Harris H.M."/>
            <person name="McCann A."/>
            <person name="Guo C."/>
            <person name="Argimon S."/>
            <person name="Zhang W."/>
            <person name="Yang X."/>
            <person name="Jeffery I.B."/>
            <person name="Cooney J.C."/>
            <person name="Kagawa T.F."/>
            <person name="Liu W."/>
            <person name="Song Y."/>
            <person name="Salvetti E."/>
            <person name="Wrobel A."/>
            <person name="Rasinkangas P."/>
            <person name="Parkhill J."/>
            <person name="Rea M.C."/>
            <person name="O'Sullivan O."/>
            <person name="Ritari J."/>
            <person name="Douillard F.P."/>
            <person name="Paul Ross R."/>
            <person name="Yang R."/>
            <person name="Briner A.E."/>
            <person name="Felis G.E."/>
            <person name="de Vos W.M."/>
            <person name="Barrangou R."/>
            <person name="Klaenhammer T.R."/>
            <person name="Caufield P.W."/>
            <person name="Cui Y."/>
            <person name="Zhang H."/>
            <person name="O'Toole P.W."/>
        </authorList>
    </citation>
    <scope>NUCLEOTIDE SEQUENCE [LARGE SCALE GENOMIC DNA]</scope>
    <source>
        <strain evidence="5 6">LMG 26013</strain>
    </source>
</reference>
<feature type="compositionally biased region" description="Polar residues" evidence="1">
    <location>
        <begin position="34"/>
        <end position="53"/>
    </location>
</feature>
<sequence length="402" mass="43651">MINSKGENNLYCKFCGAKNVPNAAFCKNCGQPLTQSRTTAESQPDQQKVTQTRSDQHRSGGARQPKKRGPWPFIIGAVVLIVAIGGYVYYQNGQSEQQAAPSTKSSRATSKATVAKKNQISQSVKTTKAPKPSTPAKSSFPKAAVKQVVDQQMVALGGTSSVAVEPVTGNGAVVSHNRSQRAASVIKLFILTTVYQQVADKKLNLDNTYQLKSSDKVGGTGTLQTLPNGSDLTYKEITKRMIDESDNTAANIMIDTVGGLRVVNQEISRLGLSQTKLGRHLMDTNALQAGKDNYTSVEDVAKLLKQMYNHQLVSKQADKQMLAILKQNVNHTKLPHDLPSDAIVYNKTGEYNQYGVQNDAAIIKNRHGAFVVVVLSQDGKEQTQVAAMNKLGLSLYQTILEK</sequence>
<gene>
    <name evidence="5" type="ORF">IV64_GL001414</name>
</gene>
<dbReference type="EMBL" id="JQCL01000103">
    <property type="protein sequence ID" value="KRO07492.1"/>
    <property type="molecule type" value="Genomic_DNA"/>
</dbReference>
<evidence type="ECO:0000256" key="1">
    <source>
        <dbReference type="SAM" id="MobiDB-lite"/>
    </source>
</evidence>
<dbReference type="InterPro" id="IPR000871">
    <property type="entry name" value="Beta-lactam_class-A"/>
</dbReference>
<keyword evidence="2" id="KW-1133">Transmembrane helix</keyword>
<evidence type="ECO:0000259" key="4">
    <source>
        <dbReference type="Pfam" id="PF13354"/>
    </source>
</evidence>
<protein>
    <submittedName>
        <fullName evidence="5">Beta-lactamase</fullName>
    </submittedName>
</protein>
<evidence type="ECO:0000259" key="3">
    <source>
        <dbReference type="Pfam" id="PF13240"/>
    </source>
</evidence>
<dbReference type="InterPro" id="IPR045155">
    <property type="entry name" value="Beta-lactam_cat"/>
</dbReference>
<dbReference type="GO" id="GO:0046677">
    <property type="term" value="P:response to antibiotic"/>
    <property type="evidence" value="ECO:0007669"/>
    <property type="project" value="InterPro"/>
</dbReference>
<evidence type="ECO:0000313" key="5">
    <source>
        <dbReference type="EMBL" id="KRO07492.1"/>
    </source>
</evidence>